<dbReference type="AlphaFoldDB" id="A0A8T2CSF3"/>
<organism evidence="1 2">
    <name type="scientific">Arabidopsis thaliana x Arabidopsis arenosa</name>
    <dbReference type="NCBI Taxonomy" id="1240361"/>
    <lineage>
        <taxon>Eukaryota</taxon>
        <taxon>Viridiplantae</taxon>
        <taxon>Streptophyta</taxon>
        <taxon>Embryophyta</taxon>
        <taxon>Tracheophyta</taxon>
        <taxon>Spermatophyta</taxon>
        <taxon>Magnoliopsida</taxon>
        <taxon>eudicotyledons</taxon>
        <taxon>Gunneridae</taxon>
        <taxon>Pentapetalae</taxon>
        <taxon>rosids</taxon>
        <taxon>malvids</taxon>
        <taxon>Brassicales</taxon>
        <taxon>Brassicaceae</taxon>
        <taxon>Camelineae</taxon>
        <taxon>Arabidopsis</taxon>
    </lineage>
</organism>
<name>A0A8T2CSF3_9BRAS</name>
<protein>
    <submittedName>
        <fullName evidence="1">Uncharacterized protein</fullName>
    </submittedName>
</protein>
<comment type="caution">
    <text evidence="1">The sequence shown here is derived from an EMBL/GenBank/DDBJ whole genome shotgun (WGS) entry which is preliminary data.</text>
</comment>
<dbReference type="EMBL" id="JAEFBK010000005">
    <property type="protein sequence ID" value="KAG7603268.1"/>
    <property type="molecule type" value="Genomic_DNA"/>
</dbReference>
<keyword evidence="2" id="KW-1185">Reference proteome</keyword>
<dbReference type="Proteomes" id="UP000694240">
    <property type="component" value="Chromosome 5"/>
</dbReference>
<evidence type="ECO:0000313" key="1">
    <source>
        <dbReference type="EMBL" id="KAG7603268.1"/>
    </source>
</evidence>
<evidence type="ECO:0000313" key="2">
    <source>
        <dbReference type="Proteomes" id="UP000694240"/>
    </source>
</evidence>
<gene>
    <name evidence="1" type="ORF">ISN45_At05g022490</name>
</gene>
<sequence>MVSSEDSSNRSALWFKLTYLDTALLHQDLR</sequence>
<reference evidence="1 2" key="1">
    <citation type="submission" date="2020-12" db="EMBL/GenBank/DDBJ databases">
        <title>Concerted genomic and epigenomic changes stabilize Arabidopsis allopolyploids.</title>
        <authorList>
            <person name="Chen Z."/>
        </authorList>
    </citation>
    <scope>NUCLEOTIDE SEQUENCE [LARGE SCALE GENOMIC DNA]</scope>
    <source>
        <strain evidence="1">Allo738</strain>
        <tissue evidence="1">Leaf</tissue>
    </source>
</reference>
<accession>A0A8T2CSF3</accession>
<proteinExistence type="predicted"/>